<dbReference type="STRING" id="1284197.S8ALR7"/>
<reference evidence="2 3" key="1">
    <citation type="journal article" date="2013" name="PLoS Genet.">
        <title>Genomic mechanisms accounting for the adaptation to parasitism in nematode-trapping fungi.</title>
        <authorList>
            <person name="Meerupati T."/>
            <person name="Andersson K.M."/>
            <person name="Friman E."/>
            <person name="Kumar D."/>
            <person name="Tunlid A."/>
            <person name="Ahren D."/>
        </authorList>
    </citation>
    <scope>NUCLEOTIDE SEQUENCE [LARGE SCALE GENOMIC DNA]</scope>
    <source>
        <strain evidence="2 3">CBS 200.50</strain>
    </source>
</reference>
<comment type="caution">
    <text evidence="2">The sequence shown here is derived from an EMBL/GenBank/DDBJ whole genome shotgun (WGS) entry which is preliminary data.</text>
</comment>
<evidence type="ECO:0000256" key="1">
    <source>
        <dbReference type="SAM" id="MobiDB-lite"/>
    </source>
</evidence>
<dbReference type="eggNOG" id="ENOG502SISC">
    <property type="taxonomic scope" value="Eukaryota"/>
</dbReference>
<keyword evidence="3" id="KW-1185">Reference proteome</keyword>
<dbReference type="Proteomes" id="UP000015100">
    <property type="component" value="Unassembled WGS sequence"/>
</dbReference>
<name>S8ALR7_DACHA</name>
<reference evidence="3" key="2">
    <citation type="submission" date="2013-04" db="EMBL/GenBank/DDBJ databases">
        <title>Genomic mechanisms accounting for the adaptation to parasitism in nematode-trapping fungi.</title>
        <authorList>
            <person name="Ahren D.G."/>
        </authorList>
    </citation>
    <scope>NUCLEOTIDE SEQUENCE [LARGE SCALE GENOMIC DNA]</scope>
    <source>
        <strain evidence="3">CBS 200.50</strain>
    </source>
</reference>
<evidence type="ECO:0000313" key="3">
    <source>
        <dbReference type="Proteomes" id="UP000015100"/>
    </source>
</evidence>
<gene>
    <name evidence="2" type="ORF">H072_3945</name>
</gene>
<evidence type="ECO:0000313" key="2">
    <source>
        <dbReference type="EMBL" id="EPS42076.1"/>
    </source>
</evidence>
<dbReference type="OMA" id="NSNCYFQ"/>
<dbReference type="EMBL" id="AQGS01000129">
    <property type="protein sequence ID" value="EPS42076.1"/>
    <property type="molecule type" value="Genomic_DNA"/>
</dbReference>
<dbReference type="OrthoDB" id="5423551at2759"/>
<protein>
    <submittedName>
        <fullName evidence="2">Uncharacterized protein</fullName>
    </submittedName>
</protein>
<organism evidence="2 3">
    <name type="scientific">Dactylellina haptotyla (strain CBS 200.50)</name>
    <name type="common">Nematode-trapping fungus</name>
    <name type="synonym">Monacrosporium haptotylum</name>
    <dbReference type="NCBI Taxonomy" id="1284197"/>
    <lineage>
        <taxon>Eukaryota</taxon>
        <taxon>Fungi</taxon>
        <taxon>Dikarya</taxon>
        <taxon>Ascomycota</taxon>
        <taxon>Pezizomycotina</taxon>
        <taxon>Orbiliomycetes</taxon>
        <taxon>Orbiliales</taxon>
        <taxon>Orbiliaceae</taxon>
        <taxon>Dactylellina</taxon>
    </lineage>
</organism>
<dbReference type="HOGENOM" id="CLU_1081735_0_0_1"/>
<proteinExistence type="predicted"/>
<sequence length="261" mass="28591">MSAGGDKKFTGDPSYPVFPNPQFISKFYAVSSQYSGLTHLDTDLYNRCYLPFNALKYVDKRDKDATSDTPDAGDATTTSLPSPRPTYQFDKPPCKRAAAINSNCYFQNTNGTFSGLQPYDSNFDIQQACFCEIYPYWDSISGCNECFRVHGGIEGDHWFPESYMSAASSAYCNASPITTAFYPFMTEWSKTAAAAQVPSTTAPDLLGTQTEASLYWTYATTITKPSRVAGESAAGRAFSVSKLTTWAPLVFTFALSFVAAS</sequence>
<accession>S8ALR7</accession>
<feature type="region of interest" description="Disordered" evidence="1">
    <location>
        <begin position="63"/>
        <end position="86"/>
    </location>
</feature>
<dbReference type="AlphaFoldDB" id="S8ALR7"/>